<feature type="transmembrane region" description="Helical" evidence="7">
    <location>
        <begin position="70"/>
        <end position="89"/>
    </location>
</feature>
<keyword evidence="10" id="KW-1185">Reference proteome</keyword>
<keyword evidence="5 7" id="KW-1133">Transmembrane helix</keyword>
<evidence type="ECO:0000256" key="6">
    <source>
        <dbReference type="ARBA" id="ARBA00023136"/>
    </source>
</evidence>
<evidence type="ECO:0000259" key="8">
    <source>
        <dbReference type="PROSITE" id="PS50850"/>
    </source>
</evidence>
<accession>A0ABT2WL93</accession>
<dbReference type="Pfam" id="PF07690">
    <property type="entry name" value="MFS_1"/>
    <property type="match status" value="1"/>
</dbReference>
<feature type="domain" description="Major facilitator superfamily (MFS) profile" evidence="8">
    <location>
        <begin position="4"/>
        <end position="379"/>
    </location>
</feature>
<dbReference type="InterPro" id="IPR036259">
    <property type="entry name" value="MFS_trans_sf"/>
</dbReference>
<evidence type="ECO:0000256" key="5">
    <source>
        <dbReference type="ARBA" id="ARBA00022989"/>
    </source>
</evidence>
<feature type="transmembrane region" description="Helical" evidence="7">
    <location>
        <begin position="199"/>
        <end position="222"/>
    </location>
</feature>
<name>A0ABT2WL93_9BACI</name>
<comment type="subcellular location">
    <subcellularLocation>
        <location evidence="1">Cell membrane</location>
        <topology evidence="1">Multi-pass membrane protein</topology>
    </subcellularLocation>
</comment>
<evidence type="ECO:0000256" key="3">
    <source>
        <dbReference type="ARBA" id="ARBA00022475"/>
    </source>
</evidence>
<dbReference type="InterPro" id="IPR001958">
    <property type="entry name" value="Tet-R_TetA/multi-R_MdtG-like"/>
</dbReference>
<dbReference type="SUPFAM" id="SSF103473">
    <property type="entry name" value="MFS general substrate transporter"/>
    <property type="match status" value="1"/>
</dbReference>
<dbReference type="PANTHER" id="PTHR43124">
    <property type="entry name" value="PURINE EFFLUX PUMP PBUE"/>
    <property type="match status" value="1"/>
</dbReference>
<protein>
    <submittedName>
        <fullName evidence="9">MFS transporter</fullName>
    </submittedName>
</protein>
<evidence type="ECO:0000256" key="1">
    <source>
        <dbReference type="ARBA" id="ARBA00004651"/>
    </source>
</evidence>
<feature type="transmembrane region" description="Helical" evidence="7">
    <location>
        <begin position="95"/>
        <end position="116"/>
    </location>
</feature>
<feature type="transmembrane region" description="Helical" evidence="7">
    <location>
        <begin position="42"/>
        <end position="61"/>
    </location>
</feature>
<evidence type="ECO:0000256" key="7">
    <source>
        <dbReference type="SAM" id="Phobius"/>
    </source>
</evidence>
<dbReference type="InterPro" id="IPR020846">
    <property type="entry name" value="MFS_dom"/>
</dbReference>
<dbReference type="PROSITE" id="PS50850">
    <property type="entry name" value="MFS"/>
    <property type="match status" value="1"/>
</dbReference>
<dbReference type="PRINTS" id="PR01035">
    <property type="entry name" value="TCRTETA"/>
</dbReference>
<organism evidence="9 10">
    <name type="scientific">Pallidibacillus thermolactis</name>
    <dbReference type="NCBI Taxonomy" id="251051"/>
    <lineage>
        <taxon>Bacteria</taxon>
        <taxon>Bacillati</taxon>
        <taxon>Bacillota</taxon>
        <taxon>Bacilli</taxon>
        <taxon>Bacillales</taxon>
        <taxon>Bacillaceae</taxon>
        <taxon>Pallidibacillus</taxon>
    </lineage>
</organism>
<feature type="transmembrane region" description="Helical" evidence="7">
    <location>
        <begin position="7"/>
        <end position="30"/>
    </location>
</feature>
<feature type="transmembrane region" description="Helical" evidence="7">
    <location>
        <begin position="128"/>
        <end position="150"/>
    </location>
</feature>
<dbReference type="PANTHER" id="PTHR43124:SF10">
    <property type="entry name" value="PURINE EFFLUX PUMP PBUE"/>
    <property type="match status" value="1"/>
</dbReference>
<dbReference type="CDD" id="cd17324">
    <property type="entry name" value="MFS_NepI_like"/>
    <property type="match status" value="1"/>
</dbReference>
<keyword evidence="3" id="KW-1003">Cell membrane</keyword>
<keyword evidence="6 7" id="KW-0472">Membrane</keyword>
<evidence type="ECO:0000256" key="4">
    <source>
        <dbReference type="ARBA" id="ARBA00022692"/>
    </source>
</evidence>
<evidence type="ECO:0000313" key="9">
    <source>
        <dbReference type="EMBL" id="MCU9594767.1"/>
    </source>
</evidence>
<reference evidence="9 10" key="1">
    <citation type="submission" date="2022-10" db="EMBL/GenBank/DDBJ databases">
        <title>Description of Fervidibacillus gen. nov. in the family Fervidibacillaceae fam. nov. with two species, Fervidibacillus albus sp. nov., and Fervidibacillus halotolerans sp. nov., isolated from tidal flat sediments.</title>
        <authorList>
            <person name="Kwon K.K."/>
            <person name="Yang S.-H."/>
        </authorList>
    </citation>
    <scope>NUCLEOTIDE SEQUENCE [LARGE SCALE GENOMIC DNA]</scope>
    <source>
        <strain evidence="9 10">DSM 23332</strain>
    </source>
</reference>
<feature type="transmembrane region" description="Helical" evidence="7">
    <location>
        <begin position="267"/>
        <end position="285"/>
    </location>
</feature>
<comment type="caution">
    <text evidence="9">The sequence shown here is derived from an EMBL/GenBank/DDBJ whole genome shotgun (WGS) entry which is preliminary data.</text>
</comment>
<proteinExistence type="predicted"/>
<keyword evidence="4 7" id="KW-0812">Transmembrane</keyword>
<dbReference type="Gene3D" id="1.20.1250.20">
    <property type="entry name" value="MFS general substrate transporter like domains"/>
    <property type="match status" value="2"/>
</dbReference>
<dbReference type="RefSeq" id="WP_263061781.1">
    <property type="nucleotide sequence ID" value="NZ_JAOUSE010000029.1"/>
</dbReference>
<dbReference type="InterPro" id="IPR050189">
    <property type="entry name" value="MFS_Efflux_Transporters"/>
</dbReference>
<dbReference type="InterPro" id="IPR011701">
    <property type="entry name" value="MFS"/>
</dbReference>
<gene>
    <name evidence="9" type="ORF">OEV82_09995</name>
</gene>
<evidence type="ECO:0000256" key="2">
    <source>
        <dbReference type="ARBA" id="ARBA00022448"/>
    </source>
</evidence>
<feature type="transmembrane region" description="Helical" evidence="7">
    <location>
        <begin position="357"/>
        <end position="376"/>
    </location>
</feature>
<evidence type="ECO:0000313" key="10">
    <source>
        <dbReference type="Proteomes" id="UP001208656"/>
    </source>
</evidence>
<feature type="transmembrane region" description="Helical" evidence="7">
    <location>
        <begin position="331"/>
        <end position="351"/>
    </location>
</feature>
<dbReference type="EMBL" id="JAOUSE010000029">
    <property type="protein sequence ID" value="MCU9594767.1"/>
    <property type="molecule type" value="Genomic_DNA"/>
</dbReference>
<feature type="transmembrane region" description="Helical" evidence="7">
    <location>
        <begin position="234"/>
        <end position="255"/>
    </location>
</feature>
<feature type="transmembrane region" description="Helical" evidence="7">
    <location>
        <begin position="156"/>
        <end position="178"/>
    </location>
</feature>
<dbReference type="Proteomes" id="UP001208656">
    <property type="component" value="Unassembled WGS sequence"/>
</dbReference>
<sequence length="386" mass="41992">MNNRVYFLMVIAFIVGIVELIISGILDLIAEDLHVSLGQAGWLITVFALIFAFMSPVLLVATEKVERKRLMLICLWIFLLGNIITIFSPNYAVVFFGRIVTALSGALLTILCLVMAPAMVEQQYKGRAIGIISMGVSGALVLGVPIGLVLGNNFGWRAPFIMVAILTIISIVGVHFLMNRVQPMKAVPLRAQIASLTNPKVFFALLTTFLYMSGHTALYAYLKPFIEETMALNGTMVSLIYFIFGLSAVSGGGIGGALADNYGSRKTISISLVLFVFTFVTIPFTTKIVPLFIIVSIIWGILSWAISPAMQSYLIETSPKTASILQSLNNTALHFGVAAGSFFGGLIINIVPITYNAFIGAILIFLSLITAYMSMYSKEKDPLMIK</sequence>
<keyword evidence="2" id="KW-0813">Transport</keyword>